<dbReference type="Proteomes" id="UP000267251">
    <property type="component" value="Unassembled WGS sequence"/>
</dbReference>
<dbReference type="AlphaFoldDB" id="A0A4P9Y552"/>
<name>A0A4P9Y552_9FUNG</name>
<proteinExistence type="predicted"/>
<protein>
    <submittedName>
        <fullName evidence="3">Uncharacterized protein</fullName>
    </submittedName>
</protein>
<dbReference type="EMBL" id="KZ987879">
    <property type="protein sequence ID" value="RKP14138.1"/>
    <property type="molecule type" value="Genomic_DNA"/>
</dbReference>
<organism evidence="3 4">
    <name type="scientific">Piptocephalis cylindrospora</name>
    <dbReference type="NCBI Taxonomy" id="1907219"/>
    <lineage>
        <taxon>Eukaryota</taxon>
        <taxon>Fungi</taxon>
        <taxon>Fungi incertae sedis</taxon>
        <taxon>Zoopagomycota</taxon>
        <taxon>Zoopagomycotina</taxon>
        <taxon>Zoopagomycetes</taxon>
        <taxon>Zoopagales</taxon>
        <taxon>Piptocephalidaceae</taxon>
        <taxon>Piptocephalis</taxon>
    </lineage>
</organism>
<evidence type="ECO:0000256" key="1">
    <source>
        <dbReference type="SAM" id="MobiDB-lite"/>
    </source>
</evidence>
<keyword evidence="4" id="KW-1185">Reference proteome</keyword>
<sequence>MKSFTFLAPSILLLSLAMVPLTMSETPNCVIMKYYENCPKTDDCYMRAHWDNQKVLCCHKPKANLCRPFAYADDELRHYMALGYRKAVFENKPYFIPWEEPYANGLKDPYPKRELPWHNWIKPYGIKRPSEPKSHAYSAFKESDTISILTGPEMHSKANSVESSNKDKSHRRHQSMRSSTSSGRY</sequence>
<reference evidence="4" key="1">
    <citation type="journal article" date="2018" name="Nat. Microbiol.">
        <title>Leveraging single-cell genomics to expand the fungal tree of life.</title>
        <authorList>
            <person name="Ahrendt S.R."/>
            <person name="Quandt C.A."/>
            <person name="Ciobanu D."/>
            <person name="Clum A."/>
            <person name="Salamov A."/>
            <person name="Andreopoulos B."/>
            <person name="Cheng J.F."/>
            <person name="Woyke T."/>
            <person name="Pelin A."/>
            <person name="Henrissat B."/>
            <person name="Reynolds N.K."/>
            <person name="Benny G.L."/>
            <person name="Smith M.E."/>
            <person name="James T.Y."/>
            <person name="Grigoriev I.V."/>
        </authorList>
    </citation>
    <scope>NUCLEOTIDE SEQUENCE [LARGE SCALE GENOMIC DNA]</scope>
</reference>
<feature type="chain" id="PRO_5020580865" evidence="2">
    <location>
        <begin position="25"/>
        <end position="185"/>
    </location>
</feature>
<evidence type="ECO:0000313" key="3">
    <source>
        <dbReference type="EMBL" id="RKP14138.1"/>
    </source>
</evidence>
<accession>A0A4P9Y552</accession>
<keyword evidence="2" id="KW-0732">Signal</keyword>
<evidence type="ECO:0000313" key="4">
    <source>
        <dbReference type="Proteomes" id="UP000267251"/>
    </source>
</evidence>
<feature type="signal peptide" evidence="2">
    <location>
        <begin position="1"/>
        <end position="24"/>
    </location>
</feature>
<feature type="compositionally biased region" description="Polar residues" evidence="1">
    <location>
        <begin position="176"/>
        <end position="185"/>
    </location>
</feature>
<feature type="region of interest" description="Disordered" evidence="1">
    <location>
        <begin position="150"/>
        <end position="185"/>
    </location>
</feature>
<evidence type="ECO:0000256" key="2">
    <source>
        <dbReference type="SAM" id="SignalP"/>
    </source>
</evidence>
<gene>
    <name evidence="3" type="ORF">BJ684DRAFT_15517</name>
</gene>